<dbReference type="EMBL" id="OZ021736">
    <property type="protein sequence ID" value="CAK9316234.1"/>
    <property type="molecule type" value="Genomic_DNA"/>
</dbReference>
<sequence length="70" mass="8173">MDHWTLLTNDDAFPAFSSRLRHLTRHFSEYGPVSEVCVACMFFLAYNLRFDFSPLVLRSSSPDSHLFLLF</sequence>
<name>A0ABP0Y6Y8_9ROSI</name>
<proteinExistence type="predicted"/>
<accession>A0ABP0Y6Y8</accession>
<gene>
    <name evidence="1" type="ORF">CITCOLO1_LOCUS8087</name>
</gene>
<protein>
    <submittedName>
        <fullName evidence="1">Uncharacterized protein</fullName>
    </submittedName>
</protein>
<organism evidence="1 2">
    <name type="scientific">Citrullus colocynthis</name>
    <name type="common">colocynth</name>
    <dbReference type="NCBI Taxonomy" id="252529"/>
    <lineage>
        <taxon>Eukaryota</taxon>
        <taxon>Viridiplantae</taxon>
        <taxon>Streptophyta</taxon>
        <taxon>Embryophyta</taxon>
        <taxon>Tracheophyta</taxon>
        <taxon>Spermatophyta</taxon>
        <taxon>Magnoliopsida</taxon>
        <taxon>eudicotyledons</taxon>
        <taxon>Gunneridae</taxon>
        <taxon>Pentapetalae</taxon>
        <taxon>rosids</taxon>
        <taxon>fabids</taxon>
        <taxon>Cucurbitales</taxon>
        <taxon>Cucurbitaceae</taxon>
        <taxon>Benincaseae</taxon>
        <taxon>Citrullus</taxon>
    </lineage>
</organism>
<evidence type="ECO:0000313" key="1">
    <source>
        <dbReference type="EMBL" id="CAK9316234.1"/>
    </source>
</evidence>
<dbReference type="Proteomes" id="UP001642487">
    <property type="component" value="Chromosome 2"/>
</dbReference>
<evidence type="ECO:0000313" key="2">
    <source>
        <dbReference type="Proteomes" id="UP001642487"/>
    </source>
</evidence>
<reference evidence="1 2" key="1">
    <citation type="submission" date="2024-03" db="EMBL/GenBank/DDBJ databases">
        <authorList>
            <person name="Gkanogiannis A."/>
            <person name="Becerra Lopez-Lavalle L."/>
        </authorList>
    </citation>
    <scope>NUCLEOTIDE SEQUENCE [LARGE SCALE GENOMIC DNA]</scope>
</reference>
<keyword evidence="2" id="KW-1185">Reference proteome</keyword>